<dbReference type="RefSeq" id="XP_001882723.1">
    <property type="nucleotide sequence ID" value="XM_001882688.1"/>
</dbReference>
<protein>
    <submittedName>
        <fullName evidence="2">Predicted protein</fullName>
    </submittedName>
</protein>
<dbReference type="KEGG" id="lbc:LACBIDRAFT_299842"/>
<name>B0DFJ8_LACBS</name>
<accession>B0DFJ8</accession>
<dbReference type="Proteomes" id="UP000001194">
    <property type="component" value="Unassembled WGS sequence"/>
</dbReference>
<evidence type="ECO:0000313" key="3">
    <source>
        <dbReference type="Proteomes" id="UP000001194"/>
    </source>
</evidence>
<evidence type="ECO:0000313" key="2">
    <source>
        <dbReference type="EMBL" id="EDR06876.1"/>
    </source>
</evidence>
<dbReference type="EMBL" id="DS547107">
    <property type="protein sequence ID" value="EDR06876.1"/>
    <property type="molecule type" value="Genomic_DNA"/>
</dbReference>
<dbReference type="InParanoid" id="B0DFJ8"/>
<proteinExistence type="predicted"/>
<dbReference type="GeneID" id="6078243"/>
<reference evidence="2 3" key="1">
    <citation type="journal article" date="2008" name="Nature">
        <title>The genome of Laccaria bicolor provides insights into mycorrhizal symbiosis.</title>
        <authorList>
            <person name="Martin F."/>
            <person name="Aerts A."/>
            <person name="Ahren D."/>
            <person name="Brun A."/>
            <person name="Danchin E.G.J."/>
            <person name="Duchaussoy F."/>
            <person name="Gibon J."/>
            <person name="Kohler A."/>
            <person name="Lindquist E."/>
            <person name="Pereda V."/>
            <person name="Salamov A."/>
            <person name="Shapiro H.J."/>
            <person name="Wuyts J."/>
            <person name="Blaudez D."/>
            <person name="Buee M."/>
            <person name="Brokstein P."/>
            <person name="Canbaeck B."/>
            <person name="Cohen D."/>
            <person name="Courty P.E."/>
            <person name="Coutinho P.M."/>
            <person name="Delaruelle C."/>
            <person name="Detter J.C."/>
            <person name="Deveau A."/>
            <person name="DiFazio S."/>
            <person name="Duplessis S."/>
            <person name="Fraissinet-Tachet L."/>
            <person name="Lucic E."/>
            <person name="Frey-Klett P."/>
            <person name="Fourrey C."/>
            <person name="Feussner I."/>
            <person name="Gay G."/>
            <person name="Grimwood J."/>
            <person name="Hoegger P.J."/>
            <person name="Jain P."/>
            <person name="Kilaru S."/>
            <person name="Labbe J."/>
            <person name="Lin Y.C."/>
            <person name="Legue V."/>
            <person name="Le Tacon F."/>
            <person name="Marmeisse R."/>
            <person name="Melayah D."/>
            <person name="Montanini B."/>
            <person name="Muratet M."/>
            <person name="Nehls U."/>
            <person name="Niculita-Hirzel H."/>
            <person name="Oudot-Le Secq M.P."/>
            <person name="Peter M."/>
            <person name="Quesneville H."/>
            <person name="Rajashekar B."/>
            <person name="Reich M."/>
            <person name="Rouhier N."/>
            <person name="Schmutz J."/>
            <person name="Yin T."/>
            <person name="Chalot M."/>
            <person name="Henrissat B."/>
            <person name="Kuees U."/>
            <person name="Lucas S."/>
            <person name="Van de Peer Y."/>
            <person name="Podila G.K."/>
            <person name="Polle A."/>
            <person name="Pukkila P.J."/>
            <person name="Richardson P.M."/>
            <person name="Rouze P."/>
            <person name="Sanders I.R."/>
            <person name="Stajich J.E."/>
            <person name="Tunlid A."/>
            <person name="Tuskan G."/>
            <person name="Grigoriev I.V."/>
        </authorList>
    </citation>
    <scope>NUCLEOTIDE SEQUENCE [LARGE SCALE GENOMIC DNA]</scope>
    <source>
        <strain evidence="3">S238N-H82 / ATCC MYA-4686</strain>
    </source>
</reference>
<sequence length="152" mass="16148">MSWGIITRGVLDAAAERKFAHDPAEVSGYMSVVMALAAAAQADGTTDEEEDLPFLSLHIFPLEVVDVPVAPPVWVAVAVEDAVVVALTGVEVPPFTNEATGEPWRCMVHWHRTPGNQRCQSCCLYAPGKLTNPEGSGTPVPDAPTVSRKQAG</sequence>
<dbReference type="AlphaFoldDB" id="B0DFJ8"/>
<evidence type="ECO:0000256" key="1">
    <source>
        <dbReference type="SAM" id="MobiDB-lite"/>
    </source>
</evidence>
<keyword evidence="3" id="KW-1185">Reference proteome</keyword>
<dbReference type="HOGENOM" id="CLU_1722680_0_0_1"/>
<organism evidence="3">
    <name type="scientific">Laccaria bicolor (strain S238N-H82 / ATCC MYA-4686)</name>
    <name type="common">Bicoloured deceiver</name>
    <name type="synonym">Laccaria laccata var. bicolor</name>
    <dbReference type="NCBI Taxonomy" id="486041"/>
    <lineage>
        <taxon>Eukaryota</taxon>
        <taxon>Fungi</taxon>
        <taxon>Dikarya</taxon>
        <taxon>Basidiomycota</taxon>
        <taxon>Agaricomycotina</taxon>
        <taxon>Agaricomycetes</taxon>
        <taxon>Agaricomycetidae</taxon>
        <taxon>Agaricales</taxon>
        <taxon>Agaricineae</taxon>
        <taxon>Hydnangiaceae</taxon>
        <taxon>Laccaria</taxon>
    </lineage>
</organism>
<feature type="region of interest" description="Disordered" evidence="1">
    <location>
        <begin position="133"/>
        <end position="152"/>
    </location>
</feature>
<gene>
    <name evidence="2" type="ORF">LACBIDRAFT_299842</name>
</gene>